<protein>
    <submittedName>
        <fullName evidence="1">Uncharacterized protein</fullName>
    </submittedName>
</protein>
<evidence type="ECO:0000313" key="1">
    <source>
        <dbReference type="EMBL" id="AYN58919.1"/>
    </source>
</evidence>
<evidence type="ECO:0000313" key="2">
    <source>
        <dbReference type="Proteomes" id="UP000269345"/>
    </source>
</evidence>
<keyword evidence="2" id="KW-1185">Reference proteome</keyword>
<dbReference type="KEGG" id="vg:77931682"/>
<dbReference type="EMBL" id="MH834625">
    <property type="protein sequence ID" value="AYN58919.1"/>
    <property type="molecule type" value="Genomic_DNA"/>
</dbReference>
<name>A0A3G2KJ61_9CAUD</name>
<organism evidence="1 2">
    <name type="scientific">Arthrobacter phage Richie</name>
    <dbReference type="NCBI Taxonomy" id="2419967"/>
    <lineage>
        <taxon>Viruses</taxon>
        <taxon>Duplodnaviria</taxon>
        <taxon>Heunggongvirae</taxon>
        <taxon>Uroviricota</taxon>
        <taxon>Caudoviricetes</taxon>
        <taxon>Richievirus</taxon>
        <taxon>Richievirus richie</taxon>
    </lineage>
</organism>
<accession>A0A3G2KJ61</accession>
<sequence>MSSNEHYETAARLLSFESDPRGGSYIDPNTHNLLSAQAEASLALAHEQRTANLIAVFGHGDKFLGERTDGYRLAKQIKERLDIE</sequence>
<gene>
    <name evidence="1" type="primary">93</name>
    <name evidence="1" type="ORF">PBI_RICHIE_93</name>
</gene>
<proteinExistence type="predicted"/>
<dbReference type="Proteomes" id="UP000269345">
    <property type="component" value="Segment"/>
</dbReference>
<dbReference type="RefSeq" id="YP_010655814.1">
    <property type="nucleotide sequence ID" value="NC_070831.1"/>
</dbReference>
<dbReference type="GeneID" id="77931682"/>
<reference evidence="1 2" key="1">
    <citation type="submission" date="2018-09" db="EMBL/GenBank/DDBJ databases">
        <authorList>
            <person name="Rimple P.A."/>
            <person name="Stoner T.H."/>
            <person name="Garlena R.A."/>
            <person name="Russell D.A."/>
            <person name="Pope W.H."/>
            <person name="Jacobs-Sera D."/>
            <person name="Hatfull G.F."/>
        </authorList>
    </citation>
    <scope>NUCLEOTIDE SEQUENCE [LARGE SCALE GENOMIC DNA]</scope>
</reference>